<feature type="compositionally biased region" description="Pro residues" evidence="13">
    <location>
        <begin position="149"/>
        <end position="158"/>
    </location>
</feature>
<feature type="domain" description="Peptidase A2" evidence="14">
    <location>
        <begin position="640"/>
        <end position="724"/>
    </location>
</feature>
<feature type="domain" description="Integrase catalytic" evidence="16">
    <location>
        <begin position="1442"/>
        <end position="1602"/>
    </location>
</feature>
<feature type="compositionally biased region" description="Acidic residues" evidence="13">
    <location>
        <begin position="200"/>
        <end position="212"/>
    </location>
</feature>
<dbReference type="PROSITE" id="PS00141">
    <property type="entry name" value="ASP_PROTEASE"/>
    <property type="match status" value="1"/>
</dbReference>
<evidence type="ECO:0000259" key="16">
    <source>
        <dbReference type="PROSITE" id="PS50994"/>
    </source>
</evidence>
<dbReference type="InterPro" id="IPR041373">
    <property type="entry name" value="RT_RNaseH"/>
</dbReference>
<feature type="region of interest" description="Disordered" evidence="13">
    <location>
        <begin position="545"/>
        <end position="569"/>
    </location>
</feature>
<dbReference type="InterPro" id="IPR041577">
    <property type="entry name" value="RT_RNaseH_2"/>
</dbReference>
<dbReference type="CDD" id="cd00303">
    <property type="entry name" value="retropepsin_like"/>
    <property type="match status" value="1"/>
</dbReference>
<feature type="region of interest" description="Disordered" evidence="13">
    <location>
        <begin position="198"/>
        <end position="236"/>
    </location>
</feature>
<dbReference type="GO" id="GO:0004190">
    <property type="term" value="F:aspartic-type endopeptidase activity"/>
    <property type="evidence" value="ECO:0007669"/>
    <property type="project" value="UniProtKB-KW"/>
</dbReference>
<evidence type="ECO:0000259" key="14">
    <source>
        <dbReference type="PROSITE" id="PS50175"/>
    </source>
</evidence>
<protein>
    <recommendedName>
        <fullName evidence="1">RNA-directed DNA polymerase</fullName>
        <ecNumber evidence="1">2.7.7.49</ecNumber>
    </recommendedName>
</protein>
<evidence type="ECO:0000256" key="6">
    <source>
        <dbReference type="ARBA" id="ARBA00022759"/>
    </source>
</evidence>
<dbReference type="Pfam" id="PF00078">
    <property type="entry name" value="RVT_1"/>
    <property type="match status" value="1"/>
</dbReference>
<organism evidence="17 18">
    <name type="scientific">Tilletia controversa</name>
    <name type="common">dwarf bunt fungus</name>
    <dbReference type="NCBI Taxonomy" id="13291"/>
    <lineage>
        <taxon>Eukaryota</taxon>
        <taxon>Fungi</taxon>
        <taxon>Dikarya</taxon>
        <taxon>Basidiomycota</taxon>
        <taxon>Ustilaginomycotina</taxon>
        <taxon>Exobasidiomycetes</taxon>
        <taxon>Tilletiales</taxon>
        <taxon>Tilletiaceae</taxon>
        <taxon>Tilletia</taxon>
    </lineage>
</organism>
<reference evidence="17" key="1">
    <citation type="submission" date="2016-04" db="EMBL/GenBank/DDBJ databases">
        <authorList>
            <person name="Nguyen H.D."/>
            <person name="Samba Siva P."/>
            <person name="Cullis J."/>
            <person name="Levesque C.A."/>
            <person name="Hambleton S."/>
        </authorList>
    </citation>
    <scope>NUCLEOTIDE SEQUENCE</scope>
    <source>
        <strain evidence="17">DAOMC 236426</strain>
    </source>
</reference>
<keyword evidence="8" id="KW-0460">Magnesium</keyword>
<feature type="region of interest" description="Disordered" evidence="13">
    <location>
        <begin position="1"/>
        <end position="31"/>
    </location>
</feature>
<evidence type="ECO:0000256" key="8">
    <source>
        <dbReference type="ARBA" id="ARBA00022842"/>
    </source>
</evidence>
<dbReference type="PROSITE" id="PS50994">
    <property type="entry name" value="INTEGRASE"/>
    <property type="match status" value="1"/>
</dbReference>
<feature type="compositionally biased region" description="Polar residues" evidence="13">
    <location>
        <begin position="1751"/>
        <end position="1766"/>
    </location>
</feature>
<evidence type="ECO:0000256" key="1">
    <source>
        <dbReference type="ARBA" id="ARBA00012493"/>
    </source>
</evidence>
<keyword evidence="7" id="KW-0378">Hydrolase</keyword>
<evidence type="ECO:0000256" key="11">
    <source>
        <dbReference type="ARBA" id="ARBA00022918"/>
    </source>
</evidence>
<dbReference type="Pfam" id="PF17917">
    <property type="entry name" value="RT_RNaseH"/>
    <property type="match status" value="1"/>
</dbReference>
<dbReference type="InterPro" id="IPR000477">
    <property type="entry name" value="RT_dom"/>
</dbReference>
<dbReference type="InterPro" id="IPR001969">
    <property type="entry name" value="Aspartic_peptidase_AS"/>
</dbReference>
<feature type="domain" description="Reverse transcriptase" evidence="15">
    <location>
        <begin position="983"/>
        <end position="1163"/>
    </location>
</feature>
<evidence type="ECO:0000256" key="3">
    <source>
        <dbReference type="ARBA" id="ARBA00022695"/>
    </source>
</evidence>
<keyword evidence="11" id="KW-0695">RNA-directed DNA polymerase</keyword>
<evidence type="ECO:0000259" key="15">
    <source>
        <dbReference type="PROSITE" id="PS50878"/>
    </source>
</evidence>
<evidence type="ECO:0000313" key="18">
    <source>
        <dbReference type="Proteomes" id="UP000077684"/>
    </source>
</evidence>
<dbReference type="Gene3D" id="3.30.420.10">
    <property type="entry name" value="Ribonuclease H-like superfamily/Ribonuclease H"/>
    <property type="match status" value="1"/>
</dbReference>
<evidence type="ECO:0000256" key="13">
    <source>
        <dbReference type="SAM" id="MobiDB-lite"/>
    </source>
</evidence>
<dbReference type="Gene3D" id="2.40.70.10">
    <property type="entry name" value="Acid Proteases"/>
    <property type="match status" value="1"/>
</dbReference>
<feature type="compositionally biased region" description="Polar residues" evidence="13">
    <location>
        <begin position="545"/>
        <end position="555"/>
    </location>
</feature>
<dbReference type="Gene3D" id="1.10.340.70">
    <property type="match status" value="1"/>
</dbReference>
<dbReference type="GO" id="GO:0003964">
    <property type="term" value="F:RNA-directed DNA polymerase activity"/>
    <property type="evidence" value="ECO:0007669"/>
    <property type="project" value="UniProtKB-KW"/>
</dbReference>
<dbReference type="GO" id="GO:0015074">
    <property type="term" value="P:DNA integration"/>
    <property type="evidence" value="ECO:0007669"/>
    <property type="project" value="UniProtKB-KW"/>
</dbReference>
<dbReference type="InterPro" id="IPR036397">
    <property type="entry name" value="RNaseH_sf"/>
</dbReference>
<dbReference type="CDD" id="cd01647">
    <property type="entry name" value="RT_LTR"/>
    <property type="match status" value="1"/>
</dbReference>
<dbReference type="EMBL" id="LWDE02000782">
    <property type="protein sequence ID" value="KAE8244922.1"/>
    <property type="molecule type" value="Genomic_DNA"/>
</dbReference>
<evidence type="ECO:0000256" key="12">
    <source>
        <dbReference type="ARBA" id="ARBA00023268"/>
    </source>
</evidence>
<dbReference type="Gene3D" id="3.30.70.270">
    <property type="match status" value="2"/>
</dbReference>
<dbReference type="SUPFAM" id="SSF56672">
    <property type="entry name" value="DNA/RNA polymerases"/>
    <property type="match status" value="2"/>
</dbReference>
<reference evidence="17" key="2">
    <citation type="journal article" date="2019" name="IMA Fungus">
        <title>Genome sequencing and comparison of five Tilletia species to identify candidate genes for the detection of regulated species infecting wheat.</title>
        <authorList>
            <person name="Nguyen H.D.T."/>
            <person name="Sultana T."/>
            <person name="Kesanakurti P."/>
            <person name="Hambleton S."/>
        </authorList>
    </citation>
    <scope>NUCLEOTIDE SEQUENCE</scope>
    <source>
        <strain evidence="17">DAOMC 236426</strain>
    </source>
</reference>
<accession>A0A8X7MPM7</accession>
<evidence type="ECO:0000256" key="2">
    <source>
        <dbReference type="ARBA" id="ARBA00022679"/>
    </source>
</evidence>
<proteinExistence type="predicted"/>
<dbReference type="InterPro" id="IPR043128">
    <property type="entry name" value="Rev_trsase/Diguanyl_cyclase"/>
</dbReference>
<keyword evidence="2" id="KW-0808">Transferase</keyword>
<evidence type="ECO:0000256" key="4">
    <source>
        <dbReference type="ARBA" id="ARBA00022722"/>
    </source>
</evidence>
<comment type="caution">
    <text evidence="17">The sequence shown here is derived from an EMBL/GenBank/DDBJ whole genome shotgun (WGS) entry which is preliminary data.</text>
</comment>
<dbReference type="SUPFAM" id="SSF50630">
    <property type="entry name" value="Acid proteases"/>
    <property type="match status" value="1"/>
</dbReference>
<keyword evidence="18" id="KW-1185">Reference proteome</keyword>
<keyword evidence="10" id="KW-0229">DNA integration</keyword>
<dbReference type="Pfam" id="PF17919">
    <property type="entry name" value="RT_RNaseH_2"/>
    <property type="match status" value="1"/>
</dbReference>
<dbReference type="Gene3D" id="3.10.10.10">
    <property type="entry name" value="HIV Type 1 Reverse Transcriptase, subunit A, domain 1"/>
    <property type="match status" value="1"/>
</dbReference>
<dbReference type="GO" id="GO:0005634">
    <property type="term" value="C:nucleus"/>
    <property type="evidence" value="ECO:0007669"/>
    <property type="project" value="UniProtKB-ARBA"/>
</dbReference>
<dbReference type="Pfam" id="PF17921">
    <property type="entry name" value="Integrase_H2C2"/>
    <property type="match status" value="1"/>
</dbReference>
<evidence type="ECO:0000256" key="10">
    <source>
        <dbReference type="ARBA" id="ARBA00022908"/>
    </source>
</evidence>
<dbReference type="InterPro" id="IPR001995">
    <property type="entry name" value="Peptidase_A2_cat"/>
</dbReference>
<dbReference type="InterPro" id="IPR050951">
    <property type="entry name" value="Retrovirus_Pol_polyprotein"/>
</dbReference>
<dbReference type="PANTHER" id="PTHR37984:SF5">
    <property type="entry name" value="PROTEIN NYNRIN-LIKE"/>
    <property type="match status" value="1"/>
</dbReference>
<sequence length="1963" mass="212908">MSSHASISPSLPGRRPHVQPHQHHDAGLDVPTLDPRTLAIIAEMRTMREDLHARFDAVSIRLTAVEQLHQQQPERDNPVDDSIGIDPTALADADRRASFTPVHHPPDRHRTSAETAWSPAGLDDRFVNTTRGPTHPRPVQPITHRHPPSNIPPAPPTSPYGSVPLARYRLLPGAEQGRIKKALGRVGLSLEHILGSVDTAADEDPPDDDEDPPMQSPPPALSTPARPTPADSSESPLRLRAHVADTPTPELSPAPTIRLGQPLICRQELIGDYSGDPYRLDAFLSRVSNVIRTNKDPQWLPAVLRALPIALRGNAAKWHESLSNDRAKALDSYEKWEAEMRKTFKVNQSQQRRLARDRVWVPAAEWIAAYYFDNTEVGAGVPSTTPSTPQPMALRRLQGQAMVRSASAPLLPAVRPIAASAPPASRAAPIAPSGLSAMAAAYDPARVIPAANGEPRKYRVEGRDSPMRLNRPCSKCNGDHFNFEHVHLVPQVNMVTVHEDDDYPFEDDFGPANVFAAEATVQTVVEEEGLSQENNISSIPMEQSLAPSMSNSTSPAPHDDPPTASSEPEPQIFFSQKSVFTTARHLRPNASLPPLSQPKRAFGRVITLDRSAATGTGKGYQSHVPLTMHVRVNDTDGRAMSALLDTGASLSCIDADLLRKMGGQPTGEPMKVHGIGAATTLGWTTLPLFIHAQDPHGQHAHLELEQDFHVLPSFAPGLCLGLDFIDAHGVGISPVRGRGRIGSYTFPVHERIVGPFTAEAELCVAHDVDLPAGTQASVPVAASCLAPDVDYTVGPRMCVTDETVRLAGPVGVITHAAIRHILVGNHGVAPFILPRGTVIADAVAARVGDTVSSSAAAFTLSPLTPQHDGVLDSPLSVAEVDPALPVDAFADEEAARPSLAQHVATKLVDEAFRVGVDGQGDVEAGLVALLRRHKAAFALDGRPGRIIGNDMGIHLQPGAVLQSEAPRRASPEKKTAMDAAIKQLLDWDVIEPSASPVSFPVVMVRQQGKWRFCVDYRKLNADTIPDRYPLPTIDSIFQTLCGKKVFSSLDAIRGYHQLGVQESDRWKTAFVCHKGLFQYKTVPFGLRNAPAVFQRLMDKVLGPLRWNQAVVYIDDAVVATDTMEEHLQALDTLLQSATDVGLKFSPAKCTFGVPSLTLLGRKVSGAGVAIWEDRAQAVATLARPTTLQELYHTLGIFGYYRAFVPSFAARAAPLTRLLKGWRYESADGHTRLINTEGKAVAAGRVPIEWGAEQQDSFESLRHAIANPPVLAHPDPSRPYILYTDASKHALAAILHQVSSSPASVTATDAPAQLHTLTVPQLPSPLARQRWSSWLEEDRFFAPLLRQARDAPGAADEWVLMDGILVRRADDRVAVPSAAIPVVLKAVHDDGGHFGFLKTLMAVRDHFWRPQLAASVRAWVKHCVACQRTKTAPKSGVLDVSKDVSLPFEAVSFDLIYGFPRSRSGNDAALVMQDLFSRMILLEPCHKEISAEGVAAIVSDRILRFGWRPKCLVSDSEARVSGSVLSALAASLGAVPTPSSPYHQQANSVEWAVQTVQQVLQVLSLDSKAHCDRRLLPSVELAMNSSPSSVTGHRPFDLVFLSHPSVVHAVFDGEEHLGVSSFEERLAAGHERLTEARRQIAIARLDQKRRFDGRRARPPLISAGMSAWIRLRDRPVAGTIGDKLDARKLGPFVVEEVLSPHRVRLCLPAHLDINPVLNIEQLDFAPADDDPFAEVRAPSDVLATGTRVSGAGSLSGQEEGDSSSTSPVAGKDDTVESLDATAAVVPPSSRRVRTLPESLRDFQVGTVRPAPSSELQDLLRGPLPRPRSFQEGSHLLVLTERPVAFLSRLTSPAEEKLVAAELELVCLAWAFHKFAHLLEGADLTVVTDHAPMERMLRSSANTTYGPTVTRCRAFIMPHLGNIRFVYRPGPRHTNADALSRLIPDQGRSASGGGDVLESQTITPK</sequence>
<dbReference type="EC" id="2.7.7.49" evidence="1"/>
<name>A0A8X7MPM7_9BASI</name>
<feature type="region of interest" description="Disordered" evidence="13">
    <location>
        <begin position="1941"/>
        <end position="1963"/>
    </location>
</feature>
<feature type="region of interest" description="Disordered" evidence="13">
    <location>
        <begin position="1743"/>
        <end position="1772"/>
    </location>
</feature>
<dbReference type="PROSITE" id="PS50175">
    <property type="entry name" value="ASP_PROT_RETROV"/>
    <property type="match status" value="1"/>
</dbReference>
<keyword evidence="3" id="KW-0548">Nucleotidyltransferase</keyword>
<dbReference type="PANTHER" id="PTHR37984">
    <property type="entry name" value="PROTEIN CBG26694"/>
    <property type="match status" value="1"/>
</dbReference>
<keyword evidence="12" id="KW-0511">Multifunctional enzyme</keyword>
<dbReference type="InterPro" id="IPR012337">
    <property type="entry name" value="RNaseH-like_sf"/>
</dbReference>
<evidence type="ECO:0000256" key="7">
    <source>
        <dbReference type="ARBA" id="ARBA00022801"/>
    </source>
</evidence>
<keyword evidence="4" id="KW-0540">Nuclease</keyword>
<dbReference type="GO" id="GO:0006508">
    <property type="term" value="P:proteolysis"/>
    <property type="evidence" value="ECO:0007669"/>
    <property type="project" value="InterPro"/>
</dbReference>
<dbReference type="InterPro" id="IPR021109">
    <property type="entry name" value="Peptidase_aspartic_dom_sf"/>
</dbReference>
<keyword evidence="5" id="KW-0064">Aspartyl protease</keyword>
<feature type="region of interest" description="Disordered" evidence="13">
    <location>
        <begin position="98"/>
        <end position="160"/>
    </location>
</feature>
<dbReference type="SUPFAM" id="SSF53098">
    <property type="entry name" value="Ribonuclease H-like"/>
    <property type="match status" value="1"/>
</dbReference>
<evidence type="ECO:0000256" key="5">
    <source>
        <dbReference type="ARBA" id="ARBA00022750"/>
    </source>
</evidence>
<dbReference type="GO" id="GO:0003723">
    <property type="term" value="F:RNA binding"/>
    <property type="evidence" value="ECO:0007669"/>
    <property type="project" value="UniProtKB-KW"/>
</dbReference>
<dbReference type="InterPro" id="IPR001584">
    <property type="entry name" value="Integrase_cat-core"/>
</dbReference>
<evidence type="ECO:0000313" key="17">
    <source>
        <dbReference type="EMBL" id="KAE8244922.1"/>
    </source>
</evidence>
<gene>
    <name evidence="17" type="ORF">A4X06_0g5904</name>
</gene>
<dbReference type="PROSITE" id="PS50878">
    <property type="entry name" value="RT_POL"/>
    <property type="match status" value="1"/>
</dbReference>
<dbReference type="InterPro" id="IPR043502">
    <property type="entry name" value="DNA/RNA_pol_sf"/>
</dbReference>
<dbReference type="InterPro" id="IPR041588">
    <property type="entry name" value="Integrase_H2C2"/>
</dbReference>
<dbReference type="GO" id="GO:0004519">
    <property type="term" value="F:endonuclease activity"/>
    <property type="evidence" value="ECO:0007669"/>
    <property type="project" value="UniProtKB-KW"/>
</dbReference>
<dbReference type="Proteomes" id="UP000077684">
    <property type="component" value="Unassembled WGS sequence"/>
</dbReference>
<keyword evidence="9" id="KW-0694">RNA-binding</keyword>
<evidence type="ECO:0000256" key="9">
    <source>
        <dbReference type="ARBA" id="ARBA00022884"/>
    </source>
</evidence>
<keyword evidence="6" id="KW-0255">Endonuclease</keyword>
<keyword evidence="5" id="KW-0645">Protease</keyword>